<dbReference type="GO" id="GO:0016757">
    <property type="term" value="F:glycosyltransferase activity"/>
    <property type="evidence" value="ECO:0007669"/>
    <property type="project" value="UniProtKB-KW"/>
</dbReference>
<gene>
    <name evidence="3" type="ORF">J4215_04900</name>
</gene>
<proteinExistence type="predicted"/>
<dbReference type="PANTHER" id="PTHR34106:SF5">
    <property type="entry name" value="GLYCOSIDASE"/>
    <property type="match status" value="1"/>
</dbReference>
<reference evidence="3" key="1">
    <citation type="submission" date="2021-03" db="EMBL/GenBank/DDBJ databases">
        <authorList>
            <person name="Jaffe A."/>
        </authorList>
    </citation>
    <scope>NUCLEOTIDE SEQUENCE</scope>
    <source>
        <strain evidence="3">RIFCSPLOWO2_01_FULL_AR10_48_17</strain>
    </source>
</reference>
<dbReference type="AlphaFoldDB" id="A0A8T4L4Z0"/>
<dbReference type="InterPro" id="IPR007184">
    <property type="entry name" value="Mannoside_phosphorylase"/>
</dbReference>
<organism evidence="3 4">
    <name type="scientific">Candidatus Iainarchaeum sp</name>
    <dbReference type="NCBI Taxonomy" id="3101447"/>
    <lineage>
        <taxon>Archaea</taxon>
        <taxon>Candidatus Iainarchaeota</taxon>
        <taxon>Candidatus Iainarchaeia</taxon>
        <taxon>Candidatus Iainarchaeales</taxon>
        <taxon>Candidatus Iainarchaeaceae</taxon>
        <taxon>Candidatus Iainarchaeum</taxon>
    </lineage>
</organism>
<name>A0A8T4L4Z0_9ARCH</name>
<dbReference type="Proteomes" id="UP000675968">
    <property type="component" value="Unassembled WGS sequence"/>
</dbReference>
<comment type="caution">
    <text evidence="3">The sequence shown here is derived from an EMBL/GenBank/DDBJ whole genome shotgun (WGS) entry which is preliminary data.</text>
</comment>
<evidence type="ECO:0000313" key="4">
    <source>
        <dbReference type="Proteomes" id="UP000675968"/>
    </source>
</evidence>
<dbReference type="EMBL" id="JAGVWC010000011">
    <property type="protein sequence ID" value="MBS3061891.1"/>
    <property type="molecule type" value="Genomic_DNA"/>
</dbReference>
<accession>A0A8T4L4Z0</accession>
<evidence type="ECO:0000256" key="1">
    <source>
        <dbReference type="ARBA" id="ARBA00022676"/>
    </source>
</evidence>
<evidence type="ECO:0000256" key="2">
    <source>
        <dbReference type="ARBA" id="ARBA00022679"/>
    </source>
</evidence>
<dbReference type="Pfam" id="PF04041">
    <property type="entry name" value="Glyco_hydro_130"/>
    <property type="match status" value="1"/>
</dbReference>
<protein>
    <recommendedName>
        <fullName evidence="5">Glycosidase</fullName>
    </recommendedName>
</protein>
<dbReference type="PANTHER" id="PTHR34106">
    <property type="entry name" value="GLYCOSIDASE"/>
    <property type="match status" value="1"/>
</dbReference>
<dbReference type="Gene3D" id="2.115.10.20">
    <property type="entry name" value="Glycosyl hydrolase domain, family 43"/>
    <property type="match status" value="1"/>
</dbReference>
<evidence type="ECO:0000313" key="3">
    <source>
        <dbReference type="EMBL" id="MBS3061891.1"/>
    </source>
</evidence>
<keyword evidence="2" id="KW-0808">Transferase</keyword>
<dbReference type="InterPro" id="IPR023296">
    <property type="entry name" value="Glyco_hydro_beta-prop_sf"/>
</dbReference>
<evidence type="ECO:0008006" key="5">
    <source>
        <dbReference type="Google" id="ProtNLM"/>
    </source>
</evidence>
<reference evidence="3" key="2">
    <citation type="submission" date="2021-05" db="EMBL/GenBank/DDBJ databases">
        <title>Protein family content uncovers lineage relationships and bacterial pathway maintenance mechanisms in DPANN archaea.</title>
        <authorList>
            <person name="Castelle C.J."/>
            <person name="Meheust R."/>
            <person name="Jaffe A.L."/>
            <person name="Seitz K."/>
            <person name="Gong X."/>
            <person name="Baker B.J."/>
            <person name="Banfield J.F."/>
        </authorList>
    </citation>
    <scope>NUCLEOTIDE SEQUENCE</scope>
    <source>
        <strain evidence="3">RIFCSPLOWO2_01_FULL_AR10_48_17</strain>
    </source>
</reference>
<dbReference type="SUPFAM" id="SSF75005">
    <property type="entry name" value="Arabinanase/levansucrase/invertase"/>
    <property type="match status" value="1"/>
</dbReference>
<sequence>MLKTDPRIIVRPTSLISSSPKLRIRGVLNPSADRLKDGHILLYARVAETPYHGERYFLSPRMMGSKSYSFRMEKIPRTKGQVSSEAFVTKEGLIRLPTISHFRRIYLDENAEKVIHLNQKPDFFGIKGECDFGVEDPRTTFFEELNLHAMTYVSVSDHAGVSTSMATSKDLKRWTRFGITFSQQNKDVVLFPRKVNGRFVALHRPEGTMNFNRPSIWISYSKDLQYWGFDKPLMQPRFEAWDSLRIGAGTPPVEIEDGFLDLYHGVSYMDPNDDSKGKRYCAGAVVFDKENPEVILARTPKTEPLFAPELPEEKVGFVDNVVFPTDTVWKDKTKKELFVFAGAGDSAISVRSVRLKAVLNSLTWFK</sequence>
<keyword evidence="1" id="KW-0328">Glycosyltransferase</keyword>